<evidence type="ECO:0000313" key="2">
    <source>
        <dbReference type="EMBL" id="CAI9164621.1"/>
    </source>
</evidence>
<reference evidence="2" key="1">
    <citation type="submission" date="2023-04" db="EMBL/GenBank/DDBJ databases">
        <authorList>
            <consortium name="ELIXIR-Norway"/>
        </authorList>
    </citation>
    <scope>NUCLEOTIDE SEQUENCE [LARGE SCALE GENOMIC DNA]</scope>
</reference>
<evidence type="ECO:0000256" key="1">
    <source>
        <dbReference type="SAM" id="MobiDB-lite"/>
    </source>
</evidence>
<sequence>MLEAEPGSRVPRETRPASPRANPPTADGSRMHCLKTYSRTAGQEAGLCLPCGVLPVIPSSHGCWGRPGPVLGAGPSLEPHRLVCACAVRRSLTHAFLSFKESLMRQLLLRGELSSRDGGILEGHDWEPALGWPTPPPAVRQR</sequence>
<gene>
    <name evidence="2" type="ORF">MRATA1EN1_LOCUS13583</name>
</gene>
<name>A0ABN8YUB5_RANTA</name>
<feature type="region of interest" description="Disordered" evidence="1">
    <location>
        <begin position="1"/>
        <end position="31"/>
    </location>
</feature>
<protein>
    <submittedName>
        <fullName evidence="2">Uncharacterized protein</fullName>
    </submittedName>
</protein>
<dbReference type="EMBL" id="OX459959">
    <property type="protein sequence ID" value="CAI9164621.1"/>
    <property type="molecule type" value="Genomic_DNA"/>
</dbReference>
<accession>A0ABN8YUB5</accession>
<proteinExistence type="predicted"/>
<organism evidence="2 3">
    <name type="scientific">Rangifer tarandus platyrhynchus</name>
    <name type="common">Svalbard reindeer</name>
    <dbReference type="NCBI Taxonomy" id="3082113"/>
    <lineage>
        <taxon>Eukaryota</taxon>
        <taxon>Metazoa</taxon>
        <taxon>Chordata</taxon>
        <taxon>Craniata</taxon>
        <taxon>Vertebrata</taxon>
        <taxon>Euteleostomi</taxon>
        <taxon>Mammalia</taxon>
        <taxon>Eutheria</taxon>
        <taxon>Laurasiatheria</taxon>
        <taxon>Artiodactyla</taxon>
        <taxon>Ruminantia</taxon>
        <taxon>Pecora</taxon>
        <taxon>Cervidae</taxon>
        <taxon>Odocoileinae</taxon>
        <taxon>Rangifer</taxon>
    </lineage>
</organism>
<evidence type="ECO:0000313" key="3">
    <source>
        <dbReference type="Proteomes" id="UP001176941"/>
    </source>
</evidence>
<keyword evidence="3" id="KW-1185">Reference proteome</keyword>
<dbReference type="Proteomes" id="UP001176941">
    <property type="component" value="Chromosome 23"/>
</dbReference>